<evidence type="ECO:0000313" key="5">
    <source>
        <dbReference type="EMBL" id="MEX6689400.1"/>
    </source>
</evidence>
<dbReference type="InterPro" id="IPR004843">
    <property type="entry name" value="Calcineurin-like_PHP"/>
</dbReference>
<accession>A0ABV3ZIS5</accession>
<evidence type="ECO:0000259" key="4">
    <source>
        <dbReference type="Pfam" id="PF01103"/>
    </source>
</evidence>
<dbReference type="EMBL" id="JAULBC010000006">
    <property type="protein sequence ID" value="MEX6689400.1"/>
    <property type="molecule type" value="Genomic_DNA"/>
</dbReference>
<comment type="subcellular location">
    <subcellularLocation>
        <location evidence="1">Membrane</location>
    </subcellularLocation>
</comment>
<organism evidence="5 6">
    <name type="scientific">Danxiaibacter flavus</name>
    <dbReference type="NCBI Taxonomy" id="3049108"/>
    <lineage>
        <taxon>Bacteria</taxon>
        <taxon>Pseudomonadati</taxon>
        <taxon>Bacteroidota</taxon>
        <taxon>Chitinophagia</taxon>
        <taxon>Chitinophagales</taxon>
        <taxon>Chitinophagaceae</taxon>
        <taxon>Danxiaibacter</taxon>
    </lineage>
</organism>
<dbReference type="SUPFAM" id="SSF56300">
    <property type="entry name" value="Metallo-dependent phosphatases"/>
    <property type="match status" value="1"/>
</dbReference>
<evidence type="ECO:0000256" key="2">
    <source>
        <dbReference type="ARBA" id="ARBA00023136"/>
    </source>
</evidence>
<dbReference type="Gene3D" id="2.40.160.50">
    <property type="entry name" value="membrane protein fhac: a member of the omp85/tpsb transporter family"/>
    <property type="match status" value="1"/>
</dbReference>
<sequence>MSTCITYRPGIRTITLTFLCCLLSFRSFEQDSVVQRIILIGDAGEIGPQQKQVITSAAGRILPSRTTVLFLGDNIYPTGMALPGNKKEKETQDILRSQYEPMRSKGAPVYFVPGNHDWDRMGPKGLQKIKRQWEFLNEQQDSLLQLLPPNGCPGPVEINVSDNLVIIAFDSEWWVYVHDKKNPDADCDCNTKEEAVARFEELLFKNRYKTILLASHHPFQSYGHHGGYYSWKDHLFPFTAINKNLYIPLPIVGSLYPLLRKAFTNPEDLAHPLYKDMIRQIDHVFRDFPNVVHVAGHEHGLQFIKDKQVQVVSGSGAKNAYVRQGKNALYTNKSGGFVTADLLSNRNILFTYYINTDSVSQPVFTYTQKNEDVKLKEDTTFRQLLGDSATVKVHPAYDDVSKLHRYLFGENYRKEWAAATTLPVIKISEIKSGLTPVKRGGGHQSKSLRLKDKNGNEWALRSVEKYPDVLLPEQLRQTFAKDVVYDAMSAQHPFAALVVPVIANAVNVPHSNPVIGVVAPDRALGIYAKTFVNTVCLLEEREPPGKSDNTFKMAAELDKDNDNNVDSVLYLRAKLLDLYIGDWDRHEDQWRWVDTKKGKGKTYAAVPRDRDQVFHVEEGVVPTAAAREWIAPFLHNFDGEIKKTNFVFWSARYMNARLLNQFNYQQWMAITNDFTSKLTDSVLEAALRTLPKAAYDLRHDELLRKLKERRTNLPKAMEAYYRFYSKTVDIQTTTKNEFVKISSNNDSSVNVSIKKIAKDGDLKQSIYNRTFVKGETKEVRIFTSKGDDSVAIDNQLNAIKFRIVGGEGKKSYNIANNNAATHIYEKKDSPAFSGSTQKIHKHLSNDSANTAIVPSNIYNIVAPLITAGYNIDDGLILGLGVKYTQQGFRKRPYGSVQQITAAHSFSTKAYRIRYRGEWIKAIGNADIVAYGNVYAPNNTINFFGSGNETEFNKTGDYKRYYRTRFALYEAMPSLRWRTDESTSITVGPAVQFYHYDSTDNVGRVINNSALILTYDSATIANDKGHVGFVASFIKDSRNNKILPTWGSYINVRLQGFKGLNKYSKSFAQIIPEVALYKSVNARSSVVIADRLGGGFTLGNAAFYQSMFLDGRENLSGYRRYRFAGTHMVYNNFEARIKLADFANYILPGQFGMIAFYDIGRVWQKDEDSRKWHNAAGAGIYFAPAQLALFQFLLGYSREGFYPYLTMGFRF</sequence>
<dbReference type="RefSeq" id="WP_369330807.1">
    <property type="nucleotide sequence ID" value="NZ_JAULBC010000006.1"/>
</dbReference>
<dbReference type="Gene3D" id="3.60.21.10">
    <property type="match status" value="1"/>
</dbReference>
<gene>
    <name evidence="5" type="ORF">QTN47_17960</name>
</gene>
<dbReference type="InterPro" id="IPR029052">
    <property type="entry name" value="Metallo-depent_PP-like"/>
</dbReference>
<evidence type="ECO:0000313" key="6">
    <source>
        <dbReference type="Proteomes" id="UP001560573"/>
    </source>
</evidence>
<keyword evidence="2" id="KW-0472">Membrane</keyword>
<name>A0ABV3ZIS5_9BACT</name>
<evidence type="ECO:0000259" key="3">
    <source>
        <dbReference type="Pfam" id="PF00149"/>
    </source>
</evidence>
<dbReference type="InterPro" id="IPR000184">
    <property type="entry name" value="Bac_surfAg_D15"/>
</dbReference>
<keyword evidence="6" id="KW-1185">Reference proteome</keyword>
<dbReference type="Pfam" id="PF01103">
    <property type="entry name" value="Omp85"/>
    <property type="match status" value="1"/>
</dbReference>
<protein>
    <submittedName>
        <fullName evidence="5">Metallophosphoesterase</fullName>
    </submittedName>
</protein>
<dbReference type="Proteomes" id="UP001560573">
    <property type="component" value="Unassembled WGS sequence"/>
</dbReference>
<evidence type="ECO:0000256" key="1">
    <source>
        <dbReference type="ARBA" id="ARBA00004370"/>
    </source>
</evidence>
<dbReference type="Pfam" id="PF00149">
    <property type="entry name" value="Metallophos"/>
    <property type="match status" value="1"/>
</dbReference>
<proteinExistence type="predicted"/>
<feature type="domain" description="Bacterial surface antigen (D15)" evidence="4">
    <location>
        <begin position="963"/>
        <end position="1179"/>
    </location>
</feature>
<feature type="domain" description="Calcineurin-like phosphoesterase" evidence="3">
    <location>
        <begin position="36"/>
        <end position="234"/>
    </location>
</feature>
<reference evidence="5 6" key="1">
    <citation type="submission" date="2023-07" db="EMBL/GenBank/DDBJ databases">
        <authorList>
            <person name="Lian W.-H."/>
        </authorList>
    </citation>
    <scope>NUCLEOTIDE SEQUENCE [LARGE SCALE GENOMIC DNA]</scope>
    <source>
        <strain evidence="5 6">SYSU DXS3180</strain>
    </source>
</reference>
<comment type="caution">
    <text evidence="5">The sequence shown here is derived from an EMBL/GenBank/DDBJ whole genome shotgun (WGS) entry which is preliminary data.</text>
</comment>